<comment type="caution">
    <text evidence="1">The sequence shown here is derived from an EMBL/GenBank/DDBJ whole genome shotgun (WGS) entry which is preliminary data.</text>
</comment>
<gene>
    <name evidence="1" type="ORF">BK131_05845</name>
</gene>
<dbReference type="PANTHER" id="PTHR34129:SF1">
    <property type="entry name" value="DUF952 DOMAIN-CONTAINING PROTEIN"/>
    <property type="match status" value="1"/>
</dbReference>
<dbReference type="AlphaFoldDB" id="A0A1R1C5U2"/>
<sequence>MMMIVHVLLRKEWEDALIKGVYRATSLEKEGFIHCSPTDKIVAVANYNYHGAKGLVLLGLDASKIKSKVVWEDLYNEGREYPHIYGELNLDAVVHTYDFEPDEEGRFSLPADLEKMQ</sequence>
<dbReference type="Gene3D" id="3.20.170.20">
    <property type="entry name" value="Protein of unknown function DUF952"/>
    <property type="match status" value="1"/>
</dbReference>
<dbReference type="PANTHER" id="PTHR34129">
    <property type="entry name" value="BLR1139 PROTEIN"/>
    <property type="match status" value="1"/>
</dbReference>
<evidence type="ECO:0008006" key="3">
    <source>
        <dbReference type="Google" id="ProtNLM"/>
    </source>
</evidence>
<reference evidence="1 2" key="1">
    <citation type="submission" date="2016-11" db="EMBL/GenBank/DDBJ databases">
        <title>Paenibacillus species isolates.</title>
        <authorList>
            <person name="Beno S.M."/>
        </authorList>
    </citation>
    <scope>NUCLEOTIDE SEQUENCE [LARGE SCALE GENOMIC DNA]</scope>
    <source>
        <strain evidence="1 2">FSL H8-0246</strain>
    </source>
</reference>
<dbReference type="Proteomes" id="UP000187134">
    <property type="component" value="Unassembled WGS sequence"/>
</dbReference>
<evidence type="ECO:0000313" key="2">
    <source>
        <dbReference type="Proteomes" id="UP000187134"/>
    </source>
</evidence>
<dbReference type="InterPro" id="IPR009297">
    <property type="entry name" value="DUF952"/>
</dbReference>
<accession>A0A1R1C5U2</accession>
<name>A0A1R1C5U2_PAEAM</name>
<organism evidence="1 2">
    <name type="scientific">Paenibacillus amylolyticus</name>
    <dbReference type="NCBI Taxonomy" id="1451"/>
    <lineage>
        <taxon>Bacteria</taxon>
        <taxon>Bacillati</taxon>
        <taxon>Bacillota</taxon>
        <taxon>Bacilli</taxon>
        <taxon>Bacillales</taxon>
        <taxon>Paenibacillaceae</taxon>
        <taxon>Paenibacillus</taxon>
    </lineage>
</organism>
<dbReference type="EMBL" id="MRTJ01000001">
    <property type="protein sequence ID" value="OMF17486.1"/>
    <property type="molecule type" value="Genomic_DNA"/>
</dbReference>
<protein>
    <recommendedName>
        <fullName evidence="3">DUF952 domain-containing protein</fullName>
    </recommendedName>
</protein>
<evidence type="ECO:0000313" key="1">
    <source>
        <dbReference type="EMBL" id="OMF17486.1"/>
    </source>
</evidence>
<dbReference type="Pfam" id="PF06108">
    <property type="entry name" value="DUF952"/>
    <property type="match status" value="1"/>
</dbReference>
<dbReference type="SUPFAM" id="SSF56399">
    <property type="entry name" value="ADP-ribosylation"/>
    <property type="match status" value="1"/>
</dbReference>
<proteinExistence type="predicted"/>